<dbReference type="GO" id="GO:0005524">
    <property type="term" value="F:ATP binding"/>
    <property type="evidence" value="ECO:0007669"/>
    <property type="project" value="UniProtKB-KW"/>
</dbReference>
<dbReference type="RefSeq" id="WP_128500052.1">
    <property type="nucleotide sequence ID" value="NZ_RZNC01000006.1"/>
</dbReference>
<dbReference type="AlphaFoldDB" id="A0A3S3ZM95"/>
<keyword evidence="1 6" id="KW-0547">Nucleotide-binding</keyword>
<comment type="cofactor">
    <cofactor evidence="6">
        <name>Mg(2+)</name>
        <dbReference type="ChEBI" id="CHEBI:18420"/>
    </cofactor>
</comment>
<feature type="binding site" evidence="6">
    <location>
        <position position="268"/>
    </location>
    <ligand>
        <name>(6S)-NADPHX</name>
        <dbReference type="ChEBI" id="CHEBI:64076"/>
    </ligand>
</feature>
<dbReference type="PROSITE" id="PS51383">
    <property type="entry name" value="YJEF_C_3"/>
    <property type="match status" value="1"/>
</dbReference>
<dbReference type="CDD" id="cd01171">
    <property type="entry name" value="YXKO-related"/>
    <property type="match status" value="1"/>
</dbReference>
<feature type="region of interest" description="Disordered" evidence="7">
    <location>
        <begin position="1"/>
        <end position="59"/>
    </location>
</feature>
<organism evidence="9 10">
    <name type="scientific">Labedella populi</name>
    <dbReference type="NCBI Taxonomy" id="2498850"/>
    <lineage>
        <taxon>Bacteria</taxon>
        <taxon>Bacillati</taxon>
        <taxon>Actinomycetota</taxon>
        <taxon>Actinomycetes</taxon>
        <taxon>Micrococcales</taxon>
        <taxon>Microbacteriaceae</taxon>
        <taxon>Labedella</taxon>
    </lineage>
</organism>
<dbReference type="EMBL" id="RZNC01000006">
    <property type="protein sequence ID" value="RWZ58519.1"/>
    <property type="molecule type" value="Genomic_DNA"/>
</dbReference>
<comment type="caution">
    <text evidence="9">The sequence shown here is derived from an EMBL/GenBank/DDBJ whole genome shotgun (WGS) entry which is preliminary data.</text>
</comment>
<evidence type="ECO:0000256" key="6">
    <source>
        <dbReference type="HAMAP-Rule" id="MF_01965"/>
    </source>
</evidence>
<evidence type="ECO:0000256" key="7">
    <source>
        <dbReference type="SAM" id="MobiDB-lite"/>
    </source>
</evidence>
<dbReference type="EC" id="4.2.1.136" evidence="6"/>
<evidence type="ECO:0000256" key="4">
    <source>
        <dbReference type="ARBA" id="ARBA00023027"/>
    </source>
</evidence>
<dbReference type="PANTHER" id="PTHR12592:SF0">
    <property type="entry name" value="ATP-DEPENDENT (S)-NAD(P)H-HYDRATE DEHYDRATASE"/>
    <property type="match status" value="1"/>
</dbReference>
<feature type="binding site" evidence="6">
    <location>
        <position position="148"/>
    </location>
    <ligand>
        <name>(6S)-NADPHX</name>
        <dbReference type="ChEBI" id="CHEBI:64076"/>
    </ligand>
</feature>
<keyword evidence="10" id="KW-1185">Reference proteome</keyword>
<keyword evidence="5 6" id="KW-0456">Lyase</keyword>
<evidence type="ECO:0000256" key="5">
    <source>
        <dbReference type="ARBA" id="ARBA00023239"/>
    </source>
</evidence>
<dbReference type="GO" id="GO:0052855">
    <property type="term" value="F:ADP-dependent NAD(P)H-hydrate dehydratase activity"/>
    <property type="evidence" value="ECO:0007669"/>
    <property type="project" value="UniProtKB-UniRule"/>
</dbReference>
<sequence length="327" mass="32867">MPNDTESNNTELNNTESNSTESNSAESNNGTASQSPSEPRDATPALLRDWGQPQPGESKYDRGVVLIVGGARRSPGAVALAGVAALRVGAGRLTLAAAESVAVGLAIAVPESGIVPLAETDEGSVRGDAGSALEGDVGSADVVLVGPGLDDLDGAAQLLDEIVSLVGDDTVVVLDAYALAAVHDDPSRVSSLAGRLIVTPNPTELAFLADIEEELHGSDSEAVLRAGRDVAERLSAVVATQNAVIAPDGSAWTITAGNPGLGTSGSGDVLAGAIAGMAARGVEPARAAVWGTYLHAAAGDRRAVDAPVGFLARELSDEFPSLLAGLQ</sequence>
<comment type="catalytic activity">
    <reaction evidence="6">
        <text>(6S)-NADPHX + ADP = AMP + phosphate + NADPH + H(+)</text>
        <dbReference type="Rhea" id="RHEA:32235"/>
        <dbReference type="ChEBI" id="CHEBI:15378"/>
        <dbReference type="ChEBI" id="CHEBI:43474"/>
        <dbReference type="ChEBI" id="CHEBI:57783"/>
        <dbReference type="ChEBI" id="CHEBI:64076"/>
        <dbReference type="ChEBI" id="CHEBI:456215"/>
        <dbReference type="ChEBI" id="CHEBI:456216"/>
        <dbReference type="EC" id="4.2.1.136"/>
    </reaction>
</comment>
<dbReference type="GO" id="GO:0046496">
    <property type="term" value="P:nicotinamide nucleotide metabolic process"/>
    <property type="evidence" value="ECO:0007669"/>
    <property type="project" value="UniProtKB-UniRule"/>
</dbReference>
<dbReference type="Gene3D" id="3.40.1190.20">
    <property type="match status" value="1"/>
</dbReference>
<dbReference type="PANTHER" id="PTHR12592">
    <property type="entry name" value="ATP-DEPENDENT (S)-NAD(P)H-HYDRATE DEHYDRATASE FAMILY MEMBER"/>
    <property type="match status" value="1"/>
</dbReference>
<proteinExistence type="inferred from homology"/>
<keyword evidence="4 6" id="KW-0520">NAD</keyword>
<evidence type="ECO:0000313" key="9">
    <source>
        <dbReference type="EMBL" id="RWZ58519.1"/>
    </source>
</evidence>
<reference evidence="9 10" key="1">
    <citation type="submission" date="2018-12" db="EMBL/GenBank/DDBJ databases">
        <authorList>
            <person name="Li F."/>
        </authorList>
    </citation>
    <scope>NUCLEOTIDE SEQUENCE [LARGE SCALE GENOMIC DNA]</scope>
    <source>
        <strain evidence="9 10">8H24J-4-2</strain>
    </source>
</reference>
<dbReference type="InterPro" id="IPR029056">
    <property type="entry name" value="Ribokinase-like"/>
</dbReference>
<evidence type="ECO:0000259" key="8">
    <source>
        <dbReference type="PROSITE" id="PS51383"/>
    </source>
</evidence>
<dbReference type="InterPro" id="IPR000631">
    <property type="entry name" value="CARKD"/>
</dbReference>
<dbReference type="Proteomes" id="UP000288603">
    <property type="component" value="Unassembled WGS sequence"/>
</dbReference>
<dbReference type="HAMAP" id="MF_01965">
    <property type="entry name" value="NADHX_dehydratase"/>
    <property type="match status" value="1"/>
</dbReference>
<feature type="binding site" evidence="6">
    <location>
        <position position="77"/>
    </location>
    <ligand>
        <name>(6S)-NADPHX</name>
        <dbReference type="ChEBI" id="CHEBI:64076"/>
    </ligand>
</feature>
<comment type="caution">
    <text evidence="6">Lacks conserved residue(s) required for the propagation of feature annotation.</text>
</comment>
<evidence type="ECO:0000256" key="1">
    <source>
        <dbReference type="ARBA" id="ARBA00022741"/>
    </source>
</evidence>
<accession>A0A3S3ZM95</accession>
<keyword evidence="2 6" id="KW-0067">ATP-binding</keyword>
<dbReference type="SUPFAM" id="SSF53613">
    <property type="entry name" value="Ribokinase-like"/>
    <property type="match status" value="1"/>
</dbReference>
<dbReference type="NCBIfam" id="TIGR00196">
    <property type="entry name" value="yjeF_cterm"/>
    <property type="match status" value="1"/>
</dbReference>
<dbReference type="GO" id="GO:0052856">
    <property type="term" value="F:NAD(P)HX epimerase activity"/>
    <property type="evidence" value="ECO:0007669"/>
    <property type="project" value="TreeGrafter"/>
</dbReference>
<dbReference type="OrthoDB" id="9806925at2"/>
<keyword evidence="3 6" id="KW-0521">NADP</keyword>
<comment type="catalytic activity">
    <reaction evidence="6">
        <text>(6S)-NADHX + ADP = AMP + phosphate + NADH + H(+)</text>
        <dbReference type="Rhea" id="RHEA:32223"/>
        <dbReference type="ChEBI" id="CHEBI:15378"/>
        <dbReference type="ChEBI" id="CHEBI:43474"/>
        <dbReference type="ChEBI" id="CHEBI:57945"/>
        <dbReference type="ChEBI" id="CHEBI:64074"/>
        <dbReference type="ChEBI" id="CHEBI:456215"/>
        <dbReference type="ChEBI" id="CHEBI:456216"/>
        <dbReference type="EC" id="4.2.1.136"/>
    </reaction>
</comment>
<evidence type="ECO:0000256" key="2">
    <source>
        <dbReference type="ARBA" id="ARBA00022840"/>
    </source>
</evidence>
<evidence type="ECO:0000256" key="3">
    <source>
        <dbReference type="ARBA" id="ARBA00022857"/>
    </source>
</evidence>
<evidence type="ECO:0000313" key="10">
    <source>
        <dbReference type="Proteomes" id="UP000288603"/>
    </source>
</evidence>
<comment type="subunit">
    <text evidence="6">Homotetramer.</text>
</comment>
<dbReference type="Pfam" id="PF01256">
    <property type="entry name" value="Carb_kinase"/>
    <property type="match status" value="1"/>
</dbReference>
<protein>
    <recommendedName>
        <fullName evidence="6">ADP-dependent (S)-NAD(P)H-hydrate dehydratase</fullName>
        <ecNumber evidence="6">4.2.1.136</ecNumber>
    </recommendedName>
    <alternativeName>
        <fullName evidence="6">ADP-dependent NAD(P)HX dehydratase</fullName>
    </alternativeName>
</protein>
<feature type="compositionally biased region" description="Low complexity" evidence="7">
    <location>
        <begin position="1"/>
        <end position="33"/>
    </location>
</feature>
<comment type="similarity">
    <text evidence="6">Belongs to the NnrD/CARKD family.</text>
</comment>
<comment type="function">
    <text evidence="6">Catalyzes the dehydration of the S-form of NAD(P)HX at the expense of ADP, which is converted to AMP. Together with NAD(P)HX epimerase, which catalyzes the epimerization of the S- and R-forms, the enzyme allows the repair of both epimers of NAD(P)HX, a damaged form of NAD(P)H that is a result of enzymatic or heat-dependent hydration.</text>
</comment>
<name>A0A3S3ZM95_9MICO</name>
<feature type="domain" description="YjeF C-terminal" evidence="8">
    <location>
        <begin position="42"/>
        <end position="326"/>
    </location>
</feature>
<gene>
    <name evidence="6" type="primary">nnrD</name>
    <name evidence="9" type="ORF">ELQ92_14565</name>
</gene>
<feature type="binding site" evidence="6">
    <location>
        <position position="267"/>
    </location>
    <ligand>
        <name>AMP</name>
        <dbReference type="ChEBI" id="CHEBI:456215"/>
    </ligand>
</feature>
<dbReference type="GO" id="GO:0110051">
    <property type="term" value="P:metabolite repair"/>
    <property type="evidence" value="ECO:0007669"/>
    <property type="project" value="TreeGrafter"/>
</dbReference>